<evidence type="ECO:0000313" key="5">
    <source>
        <dbReference type="EMBL" id="CAB4199534.1"/>
    </source>
</evidence>
<evidence type="ECO:0000313" key="4">
    <source>
        <dbReference type="EMBL" id="CAB4182897.1"/>
    </source>
</evidence>
<sequence>MGVAEAVTQFLASFSVMANRLTNVARAMAEGKALPAPPPADTYAAAGLPVGGETVPHTSRLSQREARRHMSSYGGEQAIDTVNNCINTYLDALTLAEWELKRDGVCYVAHLPKEAPPEVLEAPADLVSLLENPNPWQNWDNFMSLAVTDYLMIGNFYWLKFQTTQGSDKPLALYRLNPADVQVIPGKRDLIAGYEYRIPGRGQPVRFPADMVIHGMRPNPHNPYFGLGIVAAGARMLDVELALTETQAQFFEQGAKLSGVLQSDRRVPDPVFKKITMQFRNLYSGSKNAYKVAILEQGLQFKSIQPTAAESEFVALSNLSFERICRLFRIPPELLQGAPRPGIMQEAKRQFTSDTMAPLLKRMNNIISDALTEPGWDLEFFMDYKYVMPREDQLKLVAGIATLPGIRINEIREEAGLDPLPKNELGDDGKPIGDMIINLPMPSTEQPGGVADQPLPNEVGRPPKMENTMAFPQRGSGSKPNNLGNAAPPHKAALKTGKAGLEETISLLEEALSAAGEVPVTRRVDTDALTRNLELLVLSDGKSLGKQQRDQLVGMLDQVPEWSTVKKFAGDLATAVSEVLDEGTRRGYSPEQLWRGYGIEKFDGVLRVVSDWAFKHPADRV</sequence>
<reference evidence="5" key="1">
    <citation type="submission" date="2020-05" db="EMBL/GenBank/DDBJ databases">
        <authorList>
            <person name="Chiriac C."/>
            <person name="Salcher M."/>
            <person name="Ghai R."/>
            <person name="Kavagutti S V."/>
        </authorList>
    </citation>
    <scope>NUCLEOTIDE SEQUENCE</scope>
</reference>
<evidence type="ECO:0000256" key="2">
    <source>
        <dbReference type="ARBA" id="ARBA00023009"/>
    </source>
</evidence>
<proteinExistence type="predicted"/>
<dbReference type="EMBL" id="LR797042">
    <property type="protein sequence ID" value="CAB4182897.1"/>
    <property type="molecule type" value="Genomic_DNA"/>
</dbReference>
<dbReference type="EMBL" id="LR798385">
    <property type="protein sequence ID" value="CAB5228332.1"/>
    <property type="molecule type" value="Genomic_DNA"/>
</dbReference>
<accession>A0A6J5S2Z9</accession>
<keyword evidence="1" id="KW-0118">Viral capsid assembly</keyword>
<dbReference type="Pfam" id="PF04860">
    <property type="entry name" value="Phage_portal"/>
    <property type="match status" value="1"/>
</dbReference>
<keyword evidence="2" id="KW-1160">Virus entry into host cell</keyword>
<organism evidence="5">
    <name type="scientific">uncultured Caudovirales phage</name>
    <dbReference type="NCBI Taxonomy" id="2100421"/>
    <lineage>
        <taxon>Viruses</taxon>
        <taxon>Duplodnaviria</taxon>
        <taxon>Heunggongvirae</taxon>
        <taxon>Uroviricota</taxon>
        <taxon>Caudoviricetes</taxon>
        <taxon>Peduoviridae</taxon>
        <taxon>Maltschvirus</taxon>
        <taxon>Maltschvirus maltsch</taxon>
    </lineage>
</organism>
<keyword evidence="3" id="KW-0231">Viral genome packaging</keyword>
<evidence type="ECO:0000256" key="1">
    <source>
        <dbReference type="ARBA" id="ARBA00022950"/>
    </source>
</evidence>
<evidence type="ECO:0000313" key="6">
    <source>
        <dbReference type="EMBL" id="CAB5228332.1"/>
    </source>
</evidence>
<keyword evidence="2" id="KW-1162">Viral penetration into host cytoplasm</keyword>
<protein>
    <submittedName>
        <fullName evidence="5">Bacteriophage/Gene transfer agent portal protein</fullName>
    </submittedName>
</protein>
<name>A0A6J5S2Z9_9CAUD</name>
<keyword evidence="1" id="KW-1188">Viral release from host cell</keyword>
<dbReference type="InterPro" id="IPR006944">
    <property type="entry name" value="Phage/GTA_portal"/>
</dbReference>
<keyword evidence="2" id="KW-1171">Viral genome ejection through host cell envelope</keyword>
<evidence type="ECO:0000256" key="3">
    <source>
        <dbReference type="ARBA" id="ARBA00023219"/>
    </source>
</evidence>
<dbReference type="EMBL" id="LR797278">
    <property type="protein sequence ID" value="CAB4199534.1"/>
    <property type="molecule type" value="Genomic_DNA"/>
</dbReference>
<gene>
    <name evidence="4" type="ORF">UFOVP1084_25</name>
    <name evidence="5" type="ORF">UFOVP1328_53</name>
    <name evidence="6" type="ORF">UFOVP1532_21</name>
</gene>